<keyword evidence="1" id="KW-0472">Membrane</keyword>
<accession>A0A9N7MQV1</accession>
<keyword evidence="1" id="KW-1133">Transmembrane helix</keyword>
<reference evidence="2" key="1">
    <citation type="submission" date="2019-12" db="EMBL/GenBank/DDBJ databases">
        <authorList>
            <person name="Scholes J."/>
        </authorList>
    </citation>
    <scope>NUCLEOTIDE SEQUENCE</scope>
</reference>
<dbReference type="OrthoDB" id="672819at2759"/>
<evidence type="ECO:0000313" key="3">
    <source>
        <dbReference type="Proteomes" id="UP001153555"/>
    </source>
</evidence>
<dbReference type="EMBL" id="CACSLK010015718">
    <property type="protein sequence ID" value="CAA0817259.1"/>
    <property type="molecule type" value="Genomic_DNA"/>
</dbReference>
<dbReference type="AlphaFoldDB" id="A0A9N7MQV1"/>
<protein>
    <submittedName>
        <fullName evidence="2">Uncharacterized protein</fullName>
    </submittedName>
</protein>
<name>A0A9N7MQV1_STRHE</name>
<sequence length="153" mass="17113">MNSIAANFSPSNPRLPLKCNKRSGLITIKRAIKVKAKQKDDNNDPGKSVDDNMIVLTMRIKKVKVLESINNEAARPSSDWLERENKFFTRYHENICDSMEFLQSCLMNTKPSVAMGMLILVAMSFSSSVVMVNVLKMAKGLLAGCHVCIDIDF</sequence>
<dbReference type="Proteomes" id="UP001153555">
    <property type="component" value="Unassembled WGS sequence"/>
</dbReference>
<dbReference type="PANTHER" id="PTHR33782">
    <property type="entry name" value="OS01G0121600 PROTEIN"/>
    <property type="match status" value="1"/>
</dbReference>
<gene>
    <name evidence="2" type="ORF">SHERM_16926</name>
</gene>
<evidence type="ECO:0000313" key="2">
    <source>
        <dbReference type="EMBL" id="CAA0817259.1"/>
    </source>
</evidence>
<evidence type="ECO:0000256" key="1">
    <source>
        <dbReference type="SAM" id="Phobius"/>
    </source>
</evidence>
<organism evidence="2 3">
    <name type="scientific">Striga hermonthica</name>
    <name type="common">Purple witchweed</name>
    <name type="synonym">Buchnera hermonthica</name>
    <dbReference type="NCBI Taxonomy" id="68872"/>
    <lineage>
        <taxon>Eukaryota</taxon>
        <taxon>Viridiplantae</taxon>
        <taxon>Streptophyta</taxon>
        <taxon>Embryophyta</taxon>
        <taxon>Tracheophyta</taxon>
        <taxon>Spermatophyta</taxon>
        <taxon>Magnoliopsida</taxon>
        <taxon>eudicotyledons</taxon>
        <taxon>Gunneridae</taxon>
        <taxon>Pentapetalae</taxon>
        <taxon>asterids</taxon>
        <taxon>lamiids</taxon>
        <taxon>Lamiales</taxon>
        <taxon>Orobanchaceae</taxon>
        <taxon>Buchnereae</taxon>
        <taxon>Striga</taxon>
    </lineage>
</organism>
<keyword evidence="1" id="KW-0812">Transmembrane</keyword>
<comment type="caution">
    <text evidence="2">The sequence shown here is derived from an EMBL/GenBank/DDBJ whole genome shotgun (WGS) entry which is preliminary data.</text>
</comment>
<feature type="transmembrane region" description="Helical" evidence="1">
    <location>
        <begin position="113"/>
        <end position="135"/>
    </location>
</feature>
<dbReference type="PANTHER" id="PTHR33782:SF27">
    <property type="entry name" value="PROTEIN, PUTATIVE-RELATED"/>
    <property type="match status" value="1"/>
</dbReference>
<proteinExistence type="predicted"/>
<keyword evidence="3" id="KW-1185">Reference proteome</keyword>